<evidence type="ECO:0000256" key="1">
    <source>
        <dbReference type="SAM" id="MobiDB-lite"/>
    </source>
</evidence>
<protein>
    <submittedName>
        <fullName evidence="2">Uncharacterized protein</fullName>
    </submittedName>
</protein>
<evidence type="ECO:0000313" key="3">
    <source>
        <dbReference type="Proteomes" id="UP000318102"/>
    </source>
</evidence>
<keyword evidence="3" id="KW-1185">Reference proteome</keyword>
<comment type="caution">
    <text evidence="2">The sequence shown here is derived from an EMBL/GenBank/DDBJ whole genome shotgun (WGS) entry which is preliminary data.</text>
</comment>
<dbReference type="Proteomes" id="UP000318102">
    <property type="component" value="Unassembled WGS sequence"/>
</dbReference>
<evidence type="ECO:0000313" key="2">
    <source>
        <dbReference type="EMBL" id="TVX85988.1"/>
    </source>
</evidence>
<accession>A0A559IE97</accession>
<dbReference type="OrthoDB" id="8558788at2"/>
<dbReference type="RefSeq" id="WP_144994719.1">
    <property type="nucleotide sequence ID" value="NZ_VNJK01000006.1"/>
</dbReference>
<sequence length="97" mass="11368">MNKIENELNTVKDLVLHVLSCNPETRSNDTLLYLECCKVLGATDMTDLESLNLSIVSVHKMRQVIQNKDKQFMPDEEAIQVRKRRSREVRQYMRKTS</sequence>
<feature type="compositionally biased region" description="Basic residues" evidence="1">
    <location>
        <begin position="81"/>
        <end position="97"/>
    </location>
</feature>
<dbReference type="AlphaFoldDB" id="A0A559IE97"/>
<organism evidence="2 3">
    <name type="scientific">Paenibacillus agilis</name>
    <dbReference type="NCBI Taxonomy" id="3020863"/>
    <lineage>
        <taxon>Bacteria</taxon>
        <taxon>Bacillati</taxon>
        <taxon>Bacillota</taxon>
        <taxon>Bacilli</taxon>
        <taxon>Bacillales</taxon>
        <taxon>Paenibacillaceae</taxon>
        <taxon>Paenibacillus</taxon>
    </lineage>
</organism>
<dbReference type="EMBL" id="VNJK01000006">
    <property type="protein sequence ID" value="TVX85988.1"/>
    <property type="molecule type" value="Genomic_DNA"/>
</dbReference>
<feature type="region of interest" description="Disordered" evidence="1">
    <location>
        <begin position="76"/>
        <end position="97"/>
    </location>
</feature>
<proteinExistence type="predicted"/>
<name>A0A559IE97_9BACL</name>
<gene>
    <name evidence="2" type="ORF">FPZ44_23860</name>
</gene>
<reference evidence="2 3" key="1">
    <citation type="submission" date="2019-07" db="EMBL/GenBank/DDBJ databases">
        <authorList>
            <person name="Kim J."/>
        </authorList>
    </citation>
    <scope>NUCLEOTIDE SEQUENCE [LARGE SCALE GENOMIC DNA]</scope>
    <source>
        <strain evidence="2 3">N4</strain>
    </source>
</reference>